<reference evidence="3" key="1">
    <citation type="submission" date="2014-07" db="EMBL/GenBank/DDBJ databases">
        <authorList>
            <person name="Martin A.A"/>
            <person name="De Silva N."/>
        </authorList>
    </citation>
    <scope>NUCLEOTIDE SEQUENCE</scope>
</reference>
<dbReference type="Gene3D" id="3.30.420.10">
    <property type="entry name" value="Ribonuclease H-like superfamily/Ribonuclease H"/>
    <property type="match status" value="1"/>
</dbReference>
<proteinExistence type="predicted"/>
<protein>
    <submittedName>
        <fullName evidence="4">Integrase catalytic domain-containing protein</fullName>
    </submittedName>
</protein>
<dbReference type="SUPFAM" id="SSF53098">
    <property type="entry name" value="Ribonuclease H-like"/>
    <property type="match status" value="1"/>
</dbReference>
<sequence length="362" mass="41889">MYLRKTTDEKEKKNSKRRSETLPKDNVVFRNKKKSRVKKMPTMEKLEKDVNVQKIVLDAYETCDVEKSVYASRPWEVVNIDVLGPLQVDEYGMKHIVGIIDLNTKYLILESVQDCTTSEILGALERFLFFEYDASERIRTNNAPYLKANVMKTITKEYGSVMDYETPYLHTSSTHIERAFRTIENQFSKEANGSYTGWSKLMPQVAFHYNCMTHGTIKESPFKMMHGFNPLFKYDFEKNNDKILNVVDQDTGTYAREKFFQLARLTAEAIHEENRGESVEPRDNILFEIGTSVLIQNQLAKDKFAMKYTPSYVITGCKGNSFFIKKAHLRGRSKLVHRDHIKVDTSIHKEDEKVKVGGVNSV</sequence>
<dbReference type="PANTHER" id="PTHR37984:SF5">
    <property type="entry name" value="PROTEIN NYNRIN-LIKE"/>
    <property type="match status" value="1"/>
</dbReference>
<name>A0A0K0FES0_STRVS</name>
<reference evidence="4" key="2">
    <citation type="submission" date="2015-08" db="UniProtKB">
        <authorList>
            <consortium name="WormBaseParasite"/>
        </authorList>
    </citation>
    <scope>IDENTIFICATION</scope>
</reference>
<dbReference type="GO" id="GO:0003676">
    <property type="term" value="F:nucleic acid binding"/>
    <property type="evidence" value="ECO:0007669"/>
    <property type="project" value="InterPro"/>
</dbReference>
<feature type="region of interest" description="Disordered" evidence="1">
    <location>
        <begin position="1"/>
        <end position="25"/>
    </location>
</feature>
<dbReference type="InterPro" id="IPR001584">
    <property type="entry name" value="Integrase_cat-core"/>
</dbReference>
<dbReference type="InterPro" id="IPR050951">
    <property type="entry name" value="Retrovirus_Pol_polyprotein"/>
</dbReference>
<evidence type="ECO:0000313" key="4">
    <source>
        <dbReference type="WBParaSite" id="SVE_0735500.1"/>
    </source>
</evidence>
<dbReference type="AlphaFoldDB" id="A0A0K0FES0"/>
<dbReference type="GO" id="GO:0015074">
    <property type="term" value="P:DNA integration"/>
    <property type="evidence" value="ECO:0007669"/>
    <property type="project" value="InterPro"/>
</dbReference>
<accession>A0A0K0FES0</accession>
<evidence type="ECO:0000256" key="1">
    <source>
        <dbReference type="SAM" id="MobiDB-lite"/>
    </source>
</evidence>
<evidence type="ECO:0000259" key="2">
    <source>
        <dbReference type="PROSITE" id="PS50994"/>
    </source>
</evidence>
<evidence type="ECO:0000313" key="3">
    <source>
        <dbReference type="Proteomes" id="UP000035680"/>
    </source>
</evidence>
<dbReference type="WBParaSite" id="SVE_0735500.1">
    <property type="protein sequence ID" value="SVE_0735500.1"/>
    <property type="gene ID" value="SVE_0735500"/>
</dbReference>
<dbReference type="InterPro" id="IPR012337">
    <property type="entry name" value="RNaseH-like_sf"/>
</dbReference>
<dbReference type="InterPro" id="IPR036397">
    <property type="entry name" value="RNaseH_sf"/>
</dbReference>
<dbReference type="PANTHER" id="PTHR37984">
    <property type="entry name" value="PROTEIN CBG26694"/>
    <property type="match status" value="1"/>
</dbReference>
<feature type="compositionally biased region" description="Basic and acidic residues" evidence="1">
    <location>
        <begin position="1"/>
        <end position="23"/>
    </location>
</feature>
<organism evidence="3 4">
    <name type="scientific">Strongyloides venezuelensis</name>
    <name type="common">Threadworm</name>
    <dbReference type="NCBI Taxonomy" id="75913"/>
    <lineage>
        <taxon>Eukaryota</taxon>
        <taxon>Metazoa</taxon>
        <taxon>Ecdysozoa</taxon>
        <taxon>Nematoda</taxon>
        <taxon>Chromadorea</taxon>
        <taxon>Rhabditida</taxon>
        <taxon>Tylenchina</taxon>
        <taxon>Panagrolaimomorpha</taxon>
        <taxon>Strongyloidoidea</taxon>
        <taxon>Strongyloididae</taxon>
        <taxon>Strongyloides</taxon>
    </lineage>
</organism>
<keyword evidence="3" id="KW-1185">Reference proteome</keyword>
<dbReference type="PROSITE" id="PS50994">
    <property type="entry name" value="INTEGRASE"/>
    <property type="match status" value="1"/>
</dbReference>
<dbReference type="STRING" id="75913.A0A0K0FES0"/>
<dbReference type="Proteomes" id="UP000035680">
    <property type="component" value="Unassembled WGS sequence"/>
</dbReference>
<feature type="domain" description="Integrase catalytic" evidence="2">
    <location>
        <begin position="70"/>
        <end position="229"/>
    </location>
</feature>